<dbReference type="PANTHER" id="PTHR45348">
    <property type="entry name" value="HYPOTHETICAL OXIDOREDUCTASE (EUROFUNG)"/>
    <property type="match status" value="1"/>
</dbReference>
<dbReference type="InterPro" id="IPR036291">
    <property type="entry name" value="NAD(P)-bd_dom_sf"/>
</dbReference>
<proteinExistence type="inferred from homology"/>
<evidence type="ECO:0000259" key="6">
    <source>
        <dbReference type="SMART" id="SM00829"/>
    </source>
</evidence>
<reference evidence="7" key="2">
    <citation type="submission" date="2023-06" db="EMBL/GenBank/DDBJ databases">
        <authorList>
            <consortium name="Lawrence Berkeley National Laboratory"/>
            <person name="Haridas S."/>
            <person name="Hensen N."/>
            <person name="Bonometti L."/>
            <person name="Westerberg I."/>
            <person name="Brannstrom I.O."/>
            <person name="Guillou S."/>
            <person name="Cros-Aarteil S."/>
            <person name="Calhoun S."/>
            <person name="Kuo A."/>
            <person name="Mondo S."/>
            <person name="Pangilinan J."/>
            <person name="Riley R."/>
            <person name="Labutti K."/>
            <person name="Andreopoulos B."/>
            <person name="Lipzen A."/>
            <person name="Chen C."/>
            <person name="Yanf M."/>
            <person name="Daum C."/>
            <person name="Ng V."/>
            <person name="Clum A."/>
            <person name="Steindorff A."/>
            <person name="Ohm R."/>
            <person name="Martin F."/>
            <person name="Silar P."/>
            <person name="Natvig D."/>
            <person name="Lalanne C."/>
            <person name="Gautier V."/>
            <person name="Ament-Velasquez S.L."/>
            <person name="Kruys A."/>
            <person name="Hutchinson M.I."/>
            <person name="Powell A.J."/>
            <person name="Barry K."/>
            <person name="Miller A.N."/>
            <person name="Grigoriev I.V."/>
            <person name="Debuchy R."/>
            <person name="Gladieux P."/>
            <person name="Thoren M.H."/>
            <person name="Johannesson H."/>
        </authorList>
    </citation>
    <scope>NUCLEOTIDE SEQUENCE</scope>
    <source>
        <strain evidence="7">CBS 168.71</strain>
    </source>
</reference>
<feature type="domain" description="Enoyl reductase (ER)" evidence="6">
    <location>
        <begin position="27"/>
        <end position="412"/>
    </location>
</feature>
<comment type="similarity">
    <text evidence="1">Belongs to the zinc-containing alcohol dehydrogenase family.</text>
</comment>
<dbReference type="Pfam" id="PF00107">
    <property type="entry name" value="ADH_zinc_N"/>
    <property type="match status" value="1"/>
</dbReference>
<dbReference type="Gene3D" id="3.90.180.10">
    <property type="entry name" value="Medium-chain alcohol dehydrogenases, catalytic domain"/>
    <property type="match status" value="1"/>
</dbReference>
<dbReference type="GO" id="GO:0016651">
    <property type="term" value="F:oxidoreductase activity, acting on NAD(P)H"/>
    <property type="evidence" value="ECO:0007669"/>
    <property type="project" value="InterPro"/>
</dbReference>
<dbReference type="GO" id="GO:0000166">
    <property type="term" value="F:nucleotide binding"/>
    <property type="evidence" value="ECO:0007669"/>
    <property type="project" value="UniProtKB-KW"/>
</dbReference>
<dbReference type="SUPFAM" id="SSF50129">
    <property type="entry name" value="GroES-like"/>
    <property type="match status" value="1"/>
</dbReference>
<keyword evidence="3" id="KW-0547">Nucleotide-binding</keyword>
<organism evidence="7 8">
    <name type="scientific">Chaetomium fimeti</name>
    <dbReference type="NCBI Taxonomy" id="1854472"/>
    <lineage>
        <taxon>Eukaryota</taxon>
        <taxon>Fungi</taxon>
        <taxon>Dikarya</taxon>
        <taxon>Ascomycota</taxon>
        <taxon>Pezizomycotina</taxon>
        <taxon>Sordariomycetes</taxon>
        <taxon>Sordariomycetidae</taxon>
        <taxon>Sordariales</taxon>
        <taxon>Chaetomiaceae</taxon>
        <taxon>Chaetomium</taxon>
    </lineage>
</organism>
<keyword evidence="5" id="KW-0560">Oxidoreductase</keyword>
<sequence>MLLNGRKPPLSDSVQKTVTETQSALIGGPDGEIILSKSCPLPQGELRDDELAVAVKAIALNPVDSKMKGDFLTLGATLGFDAAGVVTAVGSTAEKQWGYRVGDRVVVAINGMNPVRPTIGGFAEYTRSYAWGTLKIPDAWTFAQGAGGMGGSAWLTVPWALFHSLGLPAGPELEPLHSRRLTPAGLEPKINIITSHSLPRKPRLNPSGRGIDTTNQQVTTVLVNGGGSYTGTCAIQLLKLAGFYVVATCSPRSFKQTKSFGADAVFDYNSATCAADIRAHTRDNLRLAIDCIATPDTMKLCYAAMGRAGGRYAALDPFSPDVAATRAVVRPSWVVGMEPLGDEIVWPAPYGRDANPAALEFCRAWNPTMQRLLDRGLVRLHPQRVRDTGLAGALEGLAEIRAKKFAGEKLIFTL</sequence>
<comment type="caution">
    <text evidence="7">The sequence shown here is derived from an EMBL/GenBank/DDBJ whole genome shotgun (WGS) entry which is preliminary data.</text>
</comment>
<dbReference type="PANTHER" id="PTHR45348:SF1">
    <property type="entry name" value="TRANS-ENOYL REDUCTASE STHE"/>
    <property type="match status" value="1"/>
</dbReference>
<keyword evidence="4" id="KW-0521">NADP</keyword>
<evidence type="ECO:0000256" key="3">
    <source>
        <dbReference type="ARBA" id="ARBA00022741"/>
    </source>
</evidence>
<dbReference type="InterPro" id="IPR011032">
    <property type="entry name" value="GroES-like_sf"/>
</dbReference>
<dbReference type="GeneID" id="87842767"/>
<keyword evidence="8" id="KW-1185">Reference proteome</keyword>
<dbReference type="CDD" id="cd08249">
    <property type="entry name" value="enoyl_reductase_like"/>
    <property type="match status" value="1"/>
</dbReference>
<dbReference type="InterPro" id="IPR020843">
    <property type="entry name" value="ER"/>
</dbReference>
<gene>
    <name evidence="7" type="ORF">B0H64DRAFT_427916</name>
</gene>
<accession>A0AAE0H5R1</accession>
<evidence type="ECO:0000313" key="8">
    <source>
        <dbReference type="Proteomes" id="UP001278766"/>
    </source>
</evidence>
<dbReference type="EMBL" id="JAUEPN010000015">
    <property type="protein sequence ID" value="KAK3290190.1"/>
    <property type="molecule type" value="Genomic_DNA"/>
</dbReference>
<dbReference type="InterPro" id="IPR013149">
    <property type="entry name" value="ADH-like_C"/>
</dbReference>
<name>A0AAE0H5R1_9PEZI</name>
<evidence type="ECO:0000256" key="2">
    <source>
        <dbReference type="ARBA" id="ARBA00011245"/>
    </source>
</evidence>
<dbReference type="SMART" id="SM00829">
    <property type="entry name" value="PKS_ER"/>
    <property type="match status" value="1"/>
</dbReference>
<dbReference type="Pfam" id="PF08240">
    <property type="entry name" value="ADH_N"/>
    <property type="match status" value="1"/>
</dbReference>
<dbReference type="RefSeq" id="XP_062653704.1">
    <property type="nucleotide sequence ID" value="XM_062805819.1"/>
</dbReference>
<dbReference type="AlphaFoldDB" id="A0AAE0H5R1"/>
<dbReference type="SUPFAM" id="SSF51735">
    <property type="entry name" value="NAD(P)-binding Rossmann-fold domains"/>
    <property type="match status" value="1"/>
</dbReference>
<dbReference type="Gene3D" id="3.40.50.720">
    <property type="entry name" value="NAD(P)-binding Rossmann-like Domain"/>
    <property type="match status" value="1"/>
</dbReference>
<evidence type="ECO:0000313" key="7">
    <source>
        <dbReference type="EMBL" id="KAK3290190.1"/>
    </source>
</evidence>
<evidence type="ECO:0000256" key="1">
    <source>
        <dbReference type="ARBA" id="ARBA00008072"/>
    </source>
</evidence>
<evidence type="ECO:0000256" key="5">
    <source>
        <dbReference type="ARBA" id="ARBA00023002"/>
    </source>
</evidence>
<dbReference type="Proteomes" id="UP001278766">
    <property type="component" value="Unassembled WGS sequence"/>
</dbReference>
<dbReference type="InterPro" id="IPR047122">
    <property type="entry name" value="Trans-enoyl_RdTase-like"/>
</dbReference>
<dbReference type="InterPro" id="IPR013154">
    <property type="entry name" value="ADH-like_N"/>
</dbReference>
<reference evidence="7" key="1">
    <citation type="journal article" date="2023" name="Mol. Phylogenet. Evol.">
        <title>Genome-scale phylogeny and comparative genomics of the fungal order Sordariales.</title>
        <authorList>
            <person name="Hensen N."/>
            <person name="Bonometti L."/>
            <person name="Westerberg I."/>
            <person name="Brannstrom I.O."/>
            <person name="Guillou S."/>
            <person name="Cros-Aarteil S."/>
            <person name="Calhoun S."/>
            <person name="Haridas S."/>
            <person name="Kuo A."/>
            <person name="Mondo S."/>
            <person name="Pangilinan J."/>
            <person name="Riley R."/>
            <person name="LaButti K."/>
            <person name="Andreopoulos B."/>
            <person name="Lipzen A."/>
            <person name="Chen C."/>
            <person name="Yan M."/>
            <person name="Daum C."/>
            <person name="Ng V."/>
            <person name="Clum A."/>
            <person name="Steindorff A."/>
            <person name="Ohm R.A."/>
            <person name="Martin F."/>
            <person name="Silar P."/>
            <person name="Natvig D.O."/>
            <person name="Lalanne C."/>
            <person name="Gautier V."/>
            <person name="Ament-Velasquez S.L."/>
            <person name="Kruys A."/>
            <person name="Hutchinson M.I."/>
            <person name="Powell A.J."/>
            <person name="Barry K."/>
            <person name="Miller A.N."/>
            <person name="Grigoriev I.V."/>
            <person name="Debuchy R."/>
            <person name="Gladieux P."/>
            <person name="Hiltunen Thoren M."/>
            <person name="Johannesson H."/>
        </authorList>
    </citation>
    <scope>NUCLEOTIDE SEQUENCE</scope>
    <source>
        <strain evidence="7">CBS 168.71</strain>
    </source>
</reference>
<comment type="subunit">
    <text evidence="2">Monomer.</text>
</comment>
<protein>
    <recommendedName>
        <fullName evidence="6">Enoyl reductase (ER) domain-containing protein</fullName>
    </recommendedName>
</protein>
<evidence type="ECO:0000256" key="4">
    <source>
        <dbReference type="ARBA" id="ARBA00022857"/>
    </source>
</evidence>